<reference evidence="2" key="2">
    <citation type="submission" date="2020-05" db="UniProtKB">
        <authorList>
            <consortium name="EnsemblMetazoa"/>
        </authorList>
    </citation>
    <scope>IDENTIFICATION</scope>
    <source>
        <strain evidence="2">IAEA</strain>
    </source>
</reference>
<dbReference type="AlphaFoldDB" id="A0A1B0AGI4"/>
<proteinExistence type="predicted"/>
<keyword evidence="1" id="KW-1133">Transmembrane helix</keyword>
<protein>
    <submittedName>
        <fullName evidence="2">Uncharacterized protein</fullName>
    </submittedName>
</protein>
<dbReference type="VEuPathDB" id="VectorBase:GPAI045004"/>
<feature type="transmembrane region" description="Helical" evidence="1">
    <location>
        <begin position="48"/>
        <end position="65"/>
    </location>
</feature>
<feature type="transmembrane region" description="Helical" evidence="1">
    <location>
        <begin position="138"/>
        <end position="158"/>
    </location>
</feature>
<sequence length="165" mass="19630">MRSEAIKEYLSEFTSITAVRQRDYVAYAGDDDDDDELKLKLKLMLMRIYTYLHYLHFILVCALISKTNIMLQLMRILLSEKLMNDSKLKVYDNLFFLYETKQPSGDFLTGLSSCMISKWASHHDKSCRENSELKSVTVRYLLVDLQYLLSFHLFFFFVKQKRDIY</sequence>
<name>A0A1B0AGI4_GLOPL</name>
<evidence type="ECO:0000313" key="3">
    <source>
        <dbReference type="Proteomes" id="UP000092445"/>
    </source>
</evidence>
<keyword evidence="3" id="KW-1185">Reference proteome</keyword>
<reference evidence="3" key="1">
    <citation type="submission" date="2014-03" db="EMBL/GenBank/DDBJ databases">
        <authorList>
            <person name="Aksoy S."/>
            <person name="Warren W."/>
            <person name="Wilson R.K."/>
        </authorList>
    </citation>
    <scope>NUCLEOTIDE SEQUENCE [LARGE SCALE GENOMIC DNA]</scope>
    <source>
        <strain evidence="3">IAEA</strain>
    </source>
</reference>
<evidence type="ECO:0000313" key="2">
    <source>
        <dbReference type="EnsemblMetazoa" id="GPAI045004-PA"/>
    </source>
</evidence>
<dbReference type="EnsemblMetazoa" id="GPAI045004-RA">
    <property type="protein sequence ID" value="GPAI045004-PA"/>
    <property type="gene ID" value="GPAI045004"/>
</dbReference>
<accession>A0A1B0AGI4</accession>
<keyword evidence="1" id="KW-0812">Transmembrane</keyword>
<dbReference type="Proteomes" id="UP000092445">
    <property type="component" value="Unassembled WGS sequence"/>
</dbReference>
<keyword evidence="1" id="KW-0472">Membrane</keyword>
<evidence type="ECO:0000256" key="1">
    <source>
        <dbReference type="SAM" id="Phobius"/>
    </source>
</evidence>
<organism evidence="2 3">
    <name type="scientific">Glossina pallidipes</name>
    <name type="common">Tsetse fly</name>
    <dbReference type="NCBI Taxonomy" id="7398"/>
    <lineage>
        <taxon>Eukaryota</taxon>
        <taxon>Metazoa</taxon>
        <taxon>Ecdysozoa</taxon>
        <taxon>Arthropoda</taxon>
        <taxon>Hexapoda</taxon>
        <taxon>Insecta</taxon>
        <taxon>Pterygota</taxon>
        <taxon>Neoptera</taxon>
        <taxon>Endopterygota</taxon>
        <taxon>Diptera</taxon>
        <taxon>Brachycera</taxon>
        <taxon>Muscomorpha</taxon>
        <taxon>Hippoboscoidea</taxon>
        <taxon>Glossinidae</taxon>
        <taxon>Glossina</taxon>
    </lineage>
</organism>